<name>E5A6T0_LEPMJ</name>
<reference evidence="3" key="1">
    <citation type="journal article" date="2011" name="Nat. Commun.">
        <title>Effector diversification within compartments of the Leptosphaeria maculans genome affected by Repeat-Induced Point mutations.</title>
        <authorList>
            <person name="Rouxel T."/>
            <person name="Grandaubert J."/>
            <person name="Hane J.K."/>
            <person name="Hoede C."/>
            <person name="van de Wouw A.P."/>
            <person name="Couloux A."/>
            <person name="Dominguez V."/>
            <person name="Anthouard V."/>
            <person name="Bally P."/>
            <person name="Bourras S."/>
            <person name="Cozijnsen A.J."/>
            <person name="Ciuffetti L.M."/>
            <person name="Degrave A."/>
            <person name="Dilmaghani A."/>
            <person name="Duret L."/>
            <person name="Fudal I."/>
            <person name="Goodwin S.B."/>
            <person name="Gout L."/>
            <person name="Glaser N."/>
            <person name="Linglin J."/>
            <person name="Kema G.H.J."/>
            <person name="Lapalu N."/>
            <person name="Lawrence C.B."/>
            <person name="May K."/>
            <person name="Meyer M."/>
            <person name="Ollivier B."/>
            <person name="Poulain J."/>
            <person name="Schoch C.L."/>
            <person name="Simon A."/>
            <person name="Spatafora J.W."/>
            <person name="Stachowiak A."/>
            <person name="Turgeon B.G."/>
            <person name="Tyler B.M."/>
            <person name="Vincent D."/>
            <person name="Weissenbach J."/>
            <person name="Amselem J."/>
            <person name="Quesneville H."/>
            <person name="Oliver R.P."/>
            <person name="Wincker P."/>
            <person name="Balesdent M.-H."/>
            <person name="Howlett B.J."/>
        </authorList>
    </citation>
    <scope>NUCLEOTIDE SEQUENCE [LARGE SCALE GENOMIC DNA]</scope>
    <source>
        <strain evidence="3">JN3 / isolate v23.1.3 / race Av1-4-5-6-7-8</strain>
    </source>
</reference>
<dbReference type="HOGENOM" id="CLU_3087683_0_0_1"/>
<accession>E5A6T0</accession>
<dbReference type="AlphaFoldDB" id="E5A6T0"/>
<gene>
    <name evidence="2" type="ORF">LEMA_uP085640.1</name>
</gene>
<organism evidence="2 3">
    <name type="scientific">Leptosphaeria maculans (strain JN3 / isolate v23.1.3 / race Av1-4-5-6-7-8)</name>
    <name type="common">Blackleg fungus</name>
    <name type="synonym">Phoma lingam</name>
    <dbReference type="NCBI Taxonomy" id="985895"/>
    <lineage>
        <taxon>Eukaryota</taxon>
        <taxon>Fungi</taxon>
        <taxon>Dikarya</taxon>
        <taxon>Ascomycota</taxon>
        <taxon>Pezizomycotina</taxon>
        <taxon>Dothideomycetes</taxon>
        <taxon>Pleosporomycetidae</taxon>
        <taxon>Pleosporales</taxon>
        <taxon>Pleosporineae</taxon>
        <taxon>Leptosphaeriaceae</taxon>
        <taxon>Plenodomus</taxon>
        <taxon>Plenodomus lingam/Leptosphaeria maculans species complex</taxon>
    </lineage>
</organism>
<proteinExistence type="predicted"/>
<evidence type="ECO:0000256" key="1">
    <source>
        <dbReference type="SAM" id="MobiDB-lite"/>
    </source>
</evidence>
<dbReference type="EMBL" id="FP929135">
    <property type="protein sequence ID" value="CBX99325.1"/>
    <property type="molecule type" value="Genomic_DNA"/>
</dbReference>
<feature type="region of interest" description="Disordered" evidence="1">
    <location>
        <begin position="1"/>
        <end position="52"/>
    </location>
</feature>
<protein>
    <submittedName>
        <fullName evidence="2">Uncharacterized protein</fullName>
    </submittedName>
</protein>
<evidence type="ECO:0000313" key="3">
    <source>
        <dbReference type="Proteomes" id="UP000002668"/>
    </source>
</evidence>
<sequence length="52" mass="5544">MVMLSGESVDASLGSMAGLSPKHDVAQRRRTQSKSPRPSGVSFTAKRISHTC</sequence>
<dbReference type="Proteomes" id="UP000002668">
    <property type="component" value="Genome"/>
</dbReference>
<dbReference type="VEuPathDB" id="FungiDB:LEMA_uP085640.1"/>
<keyword evidence="3" id="KW-1185">Reference proteome</keyword>
<evidence type="ECO:0000313" key="2">
    <source>
        <dbReference type="EMBL" id="CBX99325.1"/>
    </source>
</evidence>
<dbReference type="InParanoid" id="E5A6T0"/>